<gene>
    <name evidence="19" type="primary">yidC</name>
    <name evidence="19" type="ORF">FOY51_22705</name>
</gene>
<dbReference type="AlphaFoldDB" id="A0A5A7S951"/>
<evidence type="ECO:0000259" key="18">
    <source>
        <dbReference type="Pfam" id="PF02096"/>
    </source>
</evidence>
<dbReference type="NCBIfam" id="NF002899">
    <property type="entry name" value="PRK03449.1"/>
    <property type="match status" value="1"/>
</dbReference>
<evidence type="ECO:0000256" key="1">
    <source>
        <dbReference type="ARBA" id="ARBA00004651"/>
    </source>
</evidence>
<dbReference type="CDD" id="cd20070">
    <property type="entry name" value="5TM_YidC_Alb3"/>
    <property type="match status" value="1"/>
</dbReference>
<dbReference type="PANTHER" id="PTHR12428:SF65">
    <property type="entry name" value="CYTOCHROME C OXIDASE ASSEMBLY PROTEIN COX18, MITOCHONDRIAL"/>
    <property type="match status" value="1"/>
</dbReference>
<dbReference type="InterPro" id="IPR001708">
    <property type="entry name" value="YidC/ALB3/OXA1/COX18"/>
</dbReference>
<name>A0A5A7S951_9NOCA</name>
<evidence type="ECO:0000256" key="6">
    <source>
        <dbReference type="ARBA" id="ARBA00022692"/>
    </source>
</evidence>
<dbReference type="GO" id="GO:0005886">
    <property type="term" value="C:plasma membrane"/>
    <property type="evidence" value="ECO:0007669"/>
    <property type="project" value="UniProtKB-SubCell"/>
</dbReference>
<evidence type="ECO:0000256" key="12">
    <source>
        <dbReference type="ARBA" id="ARBA00026028"/>
    </source>
</evidence>
<reference evidence="19 20" key="1">
    <citation type="submission" date="2019-07" db="EMBL/GenBank/DDBJ databases">
        <title>Rhodococcus cavernicolus sp. nov., isolated from a cave.</title>
        <authorList>
            <person name="Lee S.D."/>
        </authorList>
    </citation>
    <scope>NUCLEOTIDE SEQUENCE [LARGE SCALE GENOMIC DNA]</scope>
    <source>
        <strain evidence="19 20">C1-24</strain>
    </source>
</reference>
<dbReference type="PANTHER" id="PTHR12428">
    <property type="entry name" value="OXA1"/>
    <property type="match status" value="1"/>
</dbReference>
<keyword evidence="7" id="KW-0653">Protein transport</keyword>
<feature type="transmembrane region" description="Helical" evidence="17">
    <location>
        <begin position="98"/>
        <end position="118"/>
    </location>
</feature>
<comment type="caution">
    <text evidence="19">The sequence shown here is derived from an EMBL/GenBank/DDBJ whole genome shotgun (WGS) entry which is preliminary data.</text>
</comment>
<dbReference type="GO" id="GO:0051205">
    <property type="term" value="P:protein insertion into membrane"/>
    <property type="evidence" value="ECO:0007669"/>
    <property type="project" value="TreeGrafter"/>
</dbReference>
<dbReference type="EMBL" id="VLNY01000015">
    <property type="protein sequence ID" value="KAA0019458.1"/>
    <property type="molecule type" value="Genomic_DNA"/>
</dbReference>
<comment type="function">
    <text evidence="11">Required for the insertion and/or proper folding and/or complex formation of integral membrane proteins into the membrane. Involved in integration of membrane proteins that insert both dependently and independently of the Sec translocase complex, as well as at least some lipoproteins. Aids folding of multispanning membrane proteins.</text>
</comment>
<evidence type="ECO:0000256" key="4">
    <source>
        <dbReference type="ARBA" id="ARBA00022448"/>
    </source>
</evidence>
<evidence type="ECO:0000256" key="11">
    <source>
        <dbReference type="ARBA" id="ARBA00025034"/>
    </source>
</evidence>
<keyword evidence="6 16" id="KW-0812">Transmembrane</keyword>
<evidence type="ECO:0000256" key="16">
    <source>
        <dbReference type="RuleBase" id="RU003945"/>
    </source>
</evidence>
<feature type="transmembrane region" description="Helical" evidence="17">
    <location>
        <begin position="188"/>
        <end position="211"/>
    </location>
</feature>
<dbReference type="GO" id="GO:0032977">
    <property type="term" value="F:membrane insertase activity"/>
    <property type="evidence" value="ECO:0007669"/>
    <property type="project" value="InterPro"/>
</dbReference>
<evidence type="ECO:0000256" key="9">
    <source>
        <dbReference type="ARBA" id="ARBA00023136"/>
    </source>
</evidence>
<dbReference type="NCBIfam" id="TIGR03592">
    <property type="entry name" value="yidC_oxa1_cterm"/>
    <property type="match status" value="1"/>
</dbReference>
<dbReference type="GO" id="GO:0015031">
    <property type="term" value="P:protein transport"/>
    <property type="evidence" value="ECO:0007669"/>
    <property type="project" value="UniProtKB-KW"/>
</dbReference>
<evidence type="ECO:0000256" key="8">
    <source>
        <dbReference type="ARBA" id="ARBA00022989"/>
    </source>
</evidence>
<sequence length="284" mass="31456">MLDFVYYPVSAVLLLWHKVFGFAFGPDNGITWALAVVFLVFTIRLVLLKPMIRQIRTQRVLAKLQPEIKALQKKYAGDRNRQAVELQKLQKEHGFSPLLGCLPILVQMPVFLGLLHVLQSFNRTGTGFGKLGMSPELNAHTANYLFSAADVQSFLHARLFGAPISAAITSPANLLDAFSQFGGVPTTLSIAAVAIPLMLAASLFTHLNARASMARQNAETLANPQTALMNKLALWVFPIGALIGGPFLMIAVLIYWVSNNLWTYVQQHLVFERLDAEESVRRIE</sequence>
<keyword evidence="8 17" id="KW-1133">Transmembrane helix</keyword>
<keyword evidence="20" id="KW-1185">Reference proteome</keyword>
<organism evidence="19 20">
    <name type="scientific">Antrihabitans cavernicola</name>
    <dbReference type="NCBI Taxonomy" id="2495913"/>
    <lineage>
        <taxon>Bacteria</taxon>
        <taxon>Bacillati</taxon>
        <taxon>Actinomycetota</taxon>
        <taxon>Actinomycetes</taxon>
        <taxon>Mycobacteriales</taxon>
        <taxon>Nocardiaceae</taxon>
        <taxon>Antrihabitans</taxon>
    </lineage>
</organism>
<evidence type="ECO:0000256" key="2">
    <source>
        <dbReference type="ARBA" id="ARBA00010527"/>
    </source>
</evidence>
<comment type="similarity">
    <text evidence="2">Belongs to the OXA1/ALB3/YidC family. Type 1 subfamily.</text>
</comment>
<evidence type="ECO:0000313" key="20">
    <source>
        <dbReference type="Proteomes" id="UP000322244"/>
    </source>
</evidence>
<protein>
    <recommendedName>
        <fullName evidence="3">Membrane protein insertase YidC</fullName>
    </recommendedName>
    <alternativeName>
        <fullName evidence="15">Foldase YidC</fullName>
    </alternativeName>
    <alternativeName>
        <fullName evidence="14">Membrane integrase YidC</fullName>
    </alternativeName>
    <alternativeName>
        <fullName evidence="13">Membrane protein YidC</fullName>
    </alternativeName>
</protein>
<evidence type="ECO:0000256" key="13">
    <source>
        <dbReference type="ARBA" id="ARBA00031538"/>
    </source>
</evidence>
<keyword evidence="10" id="KW-0143">Chaperone</keyword>
<proteinExistence type="inferred from homology"/>
<evidence type="ECO:0000313" key="19">
    <source>
        <dbReference type="EMBL" id="KAA0019458.1"/>
    </source>
</evidence>
<keyword evidence="9 17" id="KW-0472">Membrane</keyword>
<comment type="subcellular location">
    <subcellularLocation>
        <location evidence="1">Cell membrane</location>
        <topology evidence="1">Multi-pass membrane protein</topology>
    </subcellularLocation>
    <subcellularLocation>
        <location evidence="16">Membrane</location>
        <topology evidence="16">Multi-pass membrane protein</topology>
    </subcellularLocation>
</comment>
<feature type="domain" description="Membrane insertase YidC/Oxa/ALB C-terminal" evidence="18">
    <location>
        <begin position="32"/>
        <end position="270"/>
    </location>
</feature>
<feature type="transmembrane region" description="Helical" evidence="17">
    <location>
        <begin position="30"/>
        <end position="47"/>
    </location>
</feature>
<evidence type="ECO:0000256" key="5">
    <source>
        <dbReference type="ARBA" id="ARBA00022475"/>
    </source>
</evidence>
<evidence type="ECO:0000256" key="10">
    <source>
        <dbReference type="ARBA" id="ARBA00023186"/>
    </source>
</evidence>
<feature type="transmembrane region" description="Helical" evidence="17">
    <location>
        <begin position="232"/>
        <end position="257"/>
    </location>
</feature>
<dbReference type="OrthoDB" id="9780552at2"/>
<keyword evidence="4" id="KW-0813">Transport</keyword>
<dbReference type="InterPro" id="IPR047196">
    <property type="entry name" value="YidC_ALB_C"/>
</dbReference>
<accession>A0A5A7S951</accession>
<evidence type="ECO:0000256" key="3">
    <source>
        <dbReference type="ARBA" id="ARBA00015325"/>
    </source>
</evidence>
<evidence type="ECO:0000256" key="17">
    <source>
        <dbReference type="SAM" id="Phobius"/>
    </source>
</evidence>
<evidence type="ECO:0000256" key="15">
    <source>
        <dbReference type="ARBA" id="ARBA00033342"/>
    </source>
</evidence>
<keyword evidence="5" id="KW-1003">Cell membrane</keyword>
<evidence type="ECO:0000256" key="14">
    <source>
        <dbReference type="ARBA" id="ARBA00033245"/>
    </source>
</evidence>
<dbReference type="InterPro" id="IPR028055">
    <property type="entry name" value="YidC/Oxa/ALB_C"/>
</dbReference>
<dbReference type="Pfam" id="PF02096">
    <property type="entry name" value="60KD_IMP"/>
    <property type="match status" value="1"/>
</dbReference>
<dbReference type="Proteomes" id="UP000322244">
    <property type="component" value="Unassembled WGS sequence"/>
</dbReference>
<evidence type="ECO:0000256" key="7">
    <source>
        <dbReference type="ARBA" id="ARBA00022927"/>
    </source>
</evidence>
<comment type="subunit">
    <text evidence="12">Interacts with the Sec translocase complex via SecD. Specifically interacts with transmembrane segments of nascent integral membrane proteins during membrane integration.</text>
</comment>